<dbReference type="GeneID" id="59379338"/>
<dbReference type="RefSeq" id="XP_036628409.1">
    <property type="nucleotide sequence ID" value="XM_036779020.1"/>
</dbReference>
<evidence type="ECO:0000259" key="3">
    <source>
        <dbReference type="Pfam" id="PF20152"/>
    </source>
</evidence>
<dbReference type="Proteomes" id="UP000623687">
    <property type="component" value="Unassembled WGS sequence"/>
</dbReference>
<keyword evidence="2" id="KW-0472">Membrane</keyword>
<dbReference type="OrthoDB" id="3270417at2759"/>
<dbReference type="PANTHER" id="PTHR40465">
    <property type="entry name" value="CHROMOSOME 1, WHOLE GENOME SHOTGUN SEQUENCE"/>
    <property type="match status" value="1"/>
</dbReference>
<dbReference type="PANTHER" id="PTHR40465:SF1">
    <property type="entry name" value="DUF6534 DOMAIN-CONTAINING PROTEIN"/>
    <property type="match status" value="1"/>
</dbReference>
<protein>
    <recommendedName>
        <fullName evidence="3">DUF6534 domain-containing protein</fullName>
    </recommendedName>
</protein>
<keyword evidence="2" id="KW-0812">Transmembrane</keyword>
<dbReference type="EMBL" id="JACETU010000007">
    <property type="protein sequence ID" value="KAF7424215.1"/>
    <property type="molecule type" value="Genomic_DNA"/>
</dbReference>
<dbReference type="InterPro" id="IPR045339">
    <property type="entry name" value="DUF6534"/>
</dbReference>
<sequence length="133" mass="14534">MSASTRNILNKLIIWSINRCVLTSAVAIIETIVFVAVPHSLYYFAFDFIIGKLYVNSLLAAFNSRKSLHGSAVDTSDFSTAADGSIGFRVATAISAENQNHINLRVRVPGEPERRGSPYLDEEAAESSLVRLS</sequence>
<proteinExistence type="predicted"/>
<comment type="caution">
    <text evidence="4">The sequence shown here is derived from an EMBL/GenBank/DDBJ whole genome shotgun (WGS) entry which is preliminary data.</text>
</comment>
<keyword evidence="5" id="KW-1185">Reference proteome</keyword>
<dbReference type="Pfam" id="PF20152">
    <property type="entry name" value="DUF6534"/>
    <property type="match status" value="1"/>
</dbReference>
<organism evidence="4 5">
    <name type="scientific">Pleurotus ostreatus</name>
    <name type="common">Oyster mushroom</name>
    <name type="synonym">White-rot fungus</name>
    <dbReference type="NCBI Taxonomy" id="5322"/>
    <lineage>
        <taxon>Eukaryota</taxon>
        <taxon>Fungi</taxon>
        <taxon>Dikarya</taxon>
        <taxon>Basidiomycota</taxon>
        <taxon>Agaricomycotina</taxon>
        <taxon>Agaricomycetes</taxon>
        <taxon>Agaricomycetidae</taxon>
        <taxon>Agaricales</taxon>
        <taxon>Pleurotineae</taxon>
        <taxon>Pleurotaceae</taxon>
        <taxon>Pleurotus</taxon>
    </lineage>
</organism>
<keyword evidence="2" id="KW-1133">Transmembrane helix</keyword>
<feature type="domain" description="DUF6534" evidence="3">
    <location>
        <begin position="5"/>
        <end position="67"/>
    </location>
</feature>
<gene>
    <name evidence="4" type="ORF">PC9H_009520</name>
</gene>
<dbReference type="VEuPathDB" id="FungiDB:PC9H_009520"/>
<evidence type="ECO:0000313" key="4">
    <source>
        <dbReference type="EMBL" id="KAF7424215.1"/>
    </source>
</evidence>
<evidence type="ECO:0000256" key="1">
    <source>
        <dbReference type="SAM" id="MobiDB-lite"/>
    </source>
</evidence>
<accession>A0A8H6ZLW1</accession>
<feature type="region of interest" description="Disordered" evidence="1">
    <location>
        <begin position="110"/>
        <end position="133"/>
    </location>
</feature>
<evidence type="ECO:0000256" key="2">
    <source>
        <dbReference type="SAM" id="Phobius"/>
    </source>
</evidence>
<evidence type="ECO:0000313" key="5">
    <source>
        <dbReference type="Proteomes" id="UP000623687"/>
    </source>
</evidence>
<feature type="transmembrane region" description="Helical" evidence="2">
    <location>
        <begin position="12"/>
        <end position="35"/>
    </location>
</feature>
<dbReference type="AlphaFoldDB" id="A0A8H6ZLW1"/>
<name>A0A8H6ZLW1_PLEOS</name>
<reference evidence="4" key="1">
    <citation type="submission" date="2019-07" db="EMBL/GenBank/DDBJ databases">
        <authorList>
            <person name="Palmer J.M."/>
        </authorList>
    </citation>
    <scope>NUCLEOTIDE SEQUENCE</scope>
    <source>
        <strain evidence="4">PC9</strain>
    </source>
</reference>